<dbReference type="Proteomes" id="UP000770661">
    <property type="component" value="Unassembled WGS sequence"/>
</dbReference>
<dbReference type="GO" id="GO:0016579">
    <property type="term" value="P:protein deubiquitination"/>
    <property type="evidence" value="ECO:0007669"/>
    <property type="project" value="InterPro"/>
</dbReference>
<gene>
    <name evidence="13" type="primary">ATXN3</name>
    <name evidence="13" type="ORF">GWK47_002121</name>
</gene>
<dbReference type="EC" id="3.4.19.12" evidence="3"/>
<feature type="domain" description="Josephin" evidence="12">
    <location>
        <begin position="25"/>
        <end position="189"/>
    </location>
</feature>
<evidence type="ECO:0000256" key="7">
    <source>
        <dbReference type="ARBA" id="ARBA00022807"/>
    </source>
</evidence>
<dbReference type="OrthoDB" id="10063692at2759"/>
<comment type="catalytic activity">
    <reaction evidence="1">
        <text>Thiol-dependent hydrolysis of ester, thioester, amide, peptide and isopeptide bonds formed by the C-terminal Gly of ubiquitin (a 76-residue protein attached to proteins as an intracellular targeting signal).</text>
        <dbReference type="EC" id="3.4.19.12"/>
    </reaction>
</comment>
<keyword evidence="8" id="KW-0805">Transcription regulation</keyword>
<evidence type="ECO:0000256" key="2">
    <source>
        <dbReference type="ARBA" id="ARBA00004123"/>
    </source>
</evidence>
<protein>
    <recommendedName>
        <fullName evidence="3">ubiquitinyl hydrolase 1</fullName>
        <ecNumber evidence="3">3.4.19.12</ecNumber>
    </recommendedName>
</protein>
<dbReference type="SMART" id="SM01246">
    <property type="entry name" value="Josephin"/>
    <property type="match status" value="1"/>
</dbReference>
<dbReference type="PANTHER" id="PTHR14159:SF0">
    <property type="entry name" value="ATAXIN-3-RELATED"/>
    <property type="match status" value="1"/>
</dbReference>
<evidence type="ECO:0000256" key="1">
    <source>
        <dbReference type="ARBA" id="ARBA00000707"/>
    </source>
</evidence>
<evidence type="ECO:0000256" key="3">
    <source>
        <dbReference type="ARBA" id="ARBA00012759"/>
    </source>
</evidence>
<sequence length="197" mass="21362">MDTLHGYRYRLSLSCNRVWGASGHTQEGRLCGQHCLNNLLQGQYFSAVELATSAQQMDGHMAVAGVDTEHFRKFRNDYNPPLHPLNKPLTTSLPYNCNPDPWFGFQPSVNVDDTGMFSVQVLTSALGVDLSLVAIKPPPPPPPPPQDCPLQPPMCRGSEVVGQPGHFQSGGDDYRHVNRSPGGQLHASDTGADTGAD</sequence>
<comment type="caution">
    <text evidence="13">The sequence shown here is derived from an EMBL/GenBank/DDBJ whole genome shotgun (WGS) entry which is preliminary data.</text>
</comment>
<comment type="subcellular location">
    <subcellularLocation>
        <location evidence="2">Nucleus</location>
    </subcellularLocation>
</comment>
<keyword evidence="4" id="KW-0645">Protease</keyword>
<evidence type="ECO:0000256" key="11">
    <source>
        <dbReference type="SAM" id="MobiDB-lite"/>
    </source>
</evidence>
<accession>A0A8J4XQQ9</accession>
<dbReference type="Gene3D" id="3.90.70.40">
    <property type="match status" value="1"/>
</dbReference>
<dbReference type="GO" id="GO:0004843">
    <property type="term" value="F:cysteine-type deubiquitinase activity"/>
    <property type="evidence" value="ECO:0007669"/>
    <property type="project" value="UniProtKB-EC"/>
</dbReference>
<evidence type="ECO:0000256" key="4">
    <source>
        <dbReference type="ARBA" id="ARBA00022670"/>
    </source>
</evidence>
<organism evidence="13 14">
    <name type="scientific">Chionoecetes opilio</name>
    <name type="common">Atlantic snow crab</name>
    <name type="synonym">Cancer opilio</name>
    <dbReference type="NCBI Taxonomy" id="41210"/>
    <lineage>
        <taxon>Eukaryota</taxon>
        <taxon>Metazoa</taxon>
        <taxon>Ecdysozoa</taxon>
        <taxon>Arthropoda</taxon>
        <taxon>Crustacea</taxon>
        <taxon>Multicrustacea</taxon>
        <taxon>Malacostraca</taxon>
        <taxon>Eumalacostraca</taxon>
        <taxon>Eucarida</taxon>
        <taxon>Decapoda</taxon>
        <taxon>Pleocyemata</taxon>
        <taxon>Brachyura</taxon>
        <taxon>Eubrachyura</taxon>
        <taxon>Majoidea</taxon>
        <taxon>Majidae</taxon>
        <taxon>Chionoecetes</taxon>
    </lineage>
</organism>
<evidence type="ECO:0000313" key="14">
    <source>
        <dbReference type="Proteomes" id="UP000770661"/>
    </source>
</evidence>
<dbReference type="Pfam" id="PF02099">
    <property type="entry name" value="Josephin"/>
    <property type="match status" value="1"/>
</dbReference>
<evidence type="ECO:0000256" key="10">
    <source>
        <dbReference type="ARBA" id="ARBA00023242"/>
    </source>
</evidence>
<keyword evidence="14" id="KW-1185">Reference proteome</keyword>
<evidence type="ECO:0000256" key="6">
    <source>
        <dbReference type="ARBA" id="ARBA00022801"/>
    </source>
</evidence>
<keyword evidence="5" id="KW-0833">Ubl conjugation pathway</keyword>
<keyword evidence="6" id="KW-0378">Hydrolase</keyword>
<dbReference type="InterPro" id="IPR033865">
    <property type="entry name" value="Ataxin-3"/>
</dbReference>
<feature type="compositionally biased region" description="Pro residues" evidence="11">
    <location>
        <begin position="136"/>
        <end position="152"/>
    </location>
</feature>
<feature type="region of interest" description="Disordered" evidence="11">
    <location>
        <begin position="135"/>
        <end position="197"/>
    </location>
</feature>
<dbReference type="AlphaFoldDB" id="A0A8J4XQQ9"/>
<evidence type="ECO:0000259" key="12">
    <source>
        <dbReference type="SMART" id="SM01246"/>
    </source>
</evidence>
<dbReference type="PANTHER" id="PTHR14159">
    <property type="entry name" value="ATAXIN-3-RELATED"/>
    <property type="match status" value="1"/>
</dbReference>
<evidence type="ECO:0000313" key="13">
    <source>
        <dbReference type="EMBL" id="KAG0712432.1"/>
    </source>
</evidence>
<keyword evidence="7" id="KW-0788">Thiol protease</keyword>
<name>A0A8J4XQQ9_CHIOP</name>
<keyword evidence="10" id="KW-0539">Nucleus</keyword>
<evidence type="ECO:0000256" key="8">
    <source>
        <dbReference type="ARBA" id="ARBA00023015"/>
    </source>
</evidence>
<dbReference type="GO" id="GO:0005634">
    <property type="term" value="C:nucleus"/>
    <property type="evidence" value="ECO:0007669"/>
    <property type="project" value="UniProtKB-SubCell"/>
</dbReference>
<dbReference type="InterPro" id="IPR006155">
    <property type="entry name" value="Josephin"/>
</dbReference>
<keyword evidence="9" id="KW-0804">Transcription</keyword>
<dbReference type="EMBL" id="JACEEZ010022428">
    <property type="protein sequence ID" value="KAG0712432.1"/>
    <property type="molecule type" value="Genomic_DNA"/>
</dbReference>
<dbReference type="GO" id="GO:0006508">
    <property type="term" value="P:proteolysis"/>
    <property type="evidence" value="ECO:0007669"/>
    <property type="project" value="UniProtKB-KW"/>
</dbReference>
<proteinExistence type="predicted"/>
<evidence type="ECO:0000256" key="5">
    <source>
        <dbReference type="ARBA" id="ARBA00022786"/>
    </source>
</evidence>
<evidence type="ECO:0000256" key="9">
    <source>
        <dbReference type="ARBA" id="ARBA00023163"/>
    </source>
</evidence>
<reference evidence="13" key="1">
    <citation type="submission" date="2020-07" db="EMBL/GenBank/DDBJ databases">
        <title>The High-quality genome of the commercially important snow crab, Chionoecetes opilio.</title>
        <authorList>
            <person name="Jeong J.-H."/>
            <person name="Ryu S."/>
        </authorList>
    </citation>
    <scope>NUCLEOTIDE SEQUENCE</scope>
    <source>
        <strain evidence="13">MADBK_172401_WGS</strain>
        <tissue evidence="13">Digestive gland</tissue>
    </source>
</reference>